<protein>
    <submittedName>
        <fullName evidence="2">Uncharacterized protein</fullName>
    </submittedName>
</protein>
<proteinExistence type="predicted"/>
<gene>
    <name evidence="2" type="ORF">LIER_13407</name>
</gene>
<evidence type="ECO:0000313" key="2">
    <source>
        <dbReference type="EMBL" id="GAA0155748.1"/>
    </source>
</evidence>
<feature type="region of interest" description="Disordered" evidence="1">
    <location>
        <begin position="45"/>
        <end position="97"/>
    </location>
</feature>
<dbReference type="EMBL" id="BAABME010002703">
    <property type="protein sequence ID" value="GAA0155748.1"/>
    <property type="molecule type" value="Genomic_DNA"/>
</dbReference>
<reference evidence="2 3" key="1">
    <citation type="submission" date="2024-01" db="EMBL/GenBank/DDBJ databases">
        <title>The complete chloroplast genome sequence of Lithospermum erythrorhizon: insights into the phylogenetic relationship among Boraginaceae species and the maternal lineages of purple gromwells.</title>
        <authorList>
            <person name="Okada T."/>
            <person name="Watanabe K."/>
        </authorList>
    </citation>
    <scope>NUCLEOTIDE SEQUENCE [LARGE SCALE GENOMIC DNA]</scope>
</reference>
<sequence>MIPLGSVNIEAQAAIRTPTLESLHLRSAMEETPKDFVGSFLRDSHEALPTSTSPGLDDSQDPLNVQPLHSSMGPPALRLVAPKPSNEKSTKEPPTLEEVKAKTIPGLITDYQLCQIRNHYGIPDPAKTRIPLEGESVDNPSTKRHAPQRPEALSKGDLLSLKHSSGDCVMPHKVNFKAVTTGQDPLARISKRKNVVVSKSSSGAPALALASKKSWKASKKVIPEDTPVITQVITKTIDPLSPVLLPPATITISDNTPSLDIMPSTRKSAPISLRRWLLRALVVTYSGFLTHFLRV</sequence>
<feature type="region of interest" description="Disordered" evidence="1">
    <location>
        <begin position="125"/>
        <end position="154"/>
    </location>
</feature>
<evidence type="ECO:0000256" key="1">
    <source>
        <dbReference type="SAM" id="MobiDB-lite"/>
    </source>
</evidence>
<organism evidence="2 3">
    <name type="scientific">Lithospermum erythrorhizon</name>
    <name type="common">Purple gromwell</name>
    <name type="synonym">Lithospermum officinale var. erythrorhizon</name>
    <dbReference type="NCBI Taxonomy" id="34254"/>
    <lineage>
        <taxon>Eukaryota</taxon>
        <taxon>Viridiplantae</taxon>
        <taxon>Streptophyta</taxon>
        <taxon>Embryophyta</taxon>
        <taxon>Tracheophyta</taxon>
        <taxon>Spermatophyta</taxon>
        <taxon>Magnoliopsida</taxon>
        <taxon>eudicotyledons</taxon>
        <taxon>Gunneridae</taxon>
        <taxon>Pentapetalae</taxon>
        <taxon>asterids</taxon>
        <taxon>lamiids</taxon>
        <taxon>Boraginales</taxon>
        <taxon>Boraginaceae</taxon>
        <taxon>Boraginoideae</taxon>
        <taxon>Lithospermeae</taxon>
        <taxon>Lithospermum</taxon>
    </lineage>
</organism>
<dbReference type="Proteomes" id="UP001454036">
    <property type="component" value="Unassembled WGS sequence"/>
</dbReference>
<name>A0AAV3PZW5_LITER</name>
<evidence type="ECO:0000313" key="3">
    <source>
        <dbReference type="Proteomes" id="UP001454036"/>
    </source>
</evidence>
<accession>A0AAV3PZW5</accession>
<dbReference type="AlphaFoldDB" id="A0AAV3PZW5"/>
<comment type="caution">
    <text evidence="2">The sequence shown here is derived from an EMBL/GenBank/DDBJ whole genome shotgun (WGS) entry which is preliminary data.</text>
</comment>
<keyword evidence="3" id="KW-1185">Reference proteome</keyword>